<dbReference type="Gene3D" id="3.10.129.10">
    <property type="entry name" value="Hotdog Thioesterase"/>
    <property type="match status" value="1"/>
</dbReference>
<accession>A0AAX1N7S3</accession>
<evidence type="ECO:0000256" key="1">
    <source>
        <dbReference type="ARBA" id="ARBA00022490"/>
    </source>
</evidence>
<gene>
    <name evidence="6" type="ORF">KMW28_08235</name>
</gene>
<protein>
    <submittedName>
        <fullName evidence="6">PaaI family thioesterase</fullName>
    </submittedName>
</protein>
<dbReference type="Pfam" id="PF22636">
    <property type="entry name" value="FlK"/>
    <property type="match status" value="1"/>
</dbReference>
<dbReference type="InterPro" id="IPR054485">
    <property type="entry name" value="FlK-like_dom"/>
</dbReference>
<keyword evidence="2" id="KW-0378">Hydrolase</keyword>
<keyword evidence="1" id="KW-0963">Cytoplasm</keyword>
<dbReference type="CDD" id="cd03443">
    <property type="entry name" value="PaaI_thioesterase"/>
    <property type="match status" value="1"/>
</dbReference>
<dbReference type="InterPro" id="IPR052365">
    <property type="entry name" value="THEM4/THEM5_acyl-CoA_thioest"/>
</dbReference>
<dbReference type="InterPro" id="IPR029069">
    <property type="entry name" value="HotDog_dom_sf"/>
</dbReference>
<dbReference type="Proteomes" id="UP000678679">
    <property type="component" value="Chromosome 1"/>
</dbReference>
<evidence type="ECO:0000256" key="2">
    <source>
        <dbReference type="ARBA" id="ARBA00022801"/>
    </source>
</evidence>
<evidence type="ECO:0000256" key="3">
    <source>
        <dbReference type="ARBA" id="ARBA00022832"/>
    </source>
</evidence>
<proteinExistence type="predicted"/>
<dbReference type="GO" id="GO:0016787">
    <property type="term" value="F:hydrolase activity"/>
    <property type="evidence" value="ECO:0007669"/>
    <property type="project" value="UniProtKB-KW"/>
</dbReference>
<organism evidence="6 7">
    <name type="scientific">Flammeovirga yaeyamensis</name>
    <dbReference type="NCBI Taxonomy" id="367791"/>
    <lineage>
        <taxon>Bacteria</taxon>
        <taxon>Pseudomonadati</taxon>
        <taxon>Bacteroidota</taxon>
        <taxon>Cytophagia</taxon>
        <taxon>Cytophagales</taxon>
        <taxon>Flammeovirgaceae</taxon>
        <taxon>Flammeovirga</taxon>
    </lineage>
</organism>
<keyword evidence="3" id="KW-0276">Fatty acid metabolism</keyword>
<dbReference type="RefSeq" id="WP_205958193.1">
    <property type="nucleotide sequence ID" value="NZ_CP076132.1"/>
</dbReference>
<dbReference type="AlphaFoldDB" id="A0AAX1N7S3"/>
<dbReference type="SUPFAM" id="SSF54637">
    <property type="entry name" value="Thioesterase/thiol ester dehydrase-isomerase"/>
    <property type="match status" value="1"/>
</dbReference>
<sequence>MSPYFQDHMPGNVCFGCGMDNQDGLHIKSYWEGDLAICEWLPEEKYHGWANLLSGGILGTIIDCHCMGTAMADAYKSEGRALDSAPYYRYATGTMNIKYLKPTPINQTIRLVAEVTESKGKKIVMKCTSWSGDVQTAEAEVIAIQVFNSDASKDKNPFVK</sequence>
<dbReference type="PANTHER" id="PTHR12418:SF19">
    <property type="entry name" value="ACYL-COENZYME A THIOESTERASE THEM4"/>
    <property type="match status" value="1"/>
</dbReference>
<dbReference type="KEGG" id="fya:KMW28_08235"/>
<keyword evidence="7" id="KW-1185">Reference proteome</keyword>
<dbReference type="EMBL" id="CP076132">
    <property type="protein sequence ID" value="QWG03556.1"/>
    <property type="molecule type" value="Genomic_DNA"/>
</dbReference>
<name>A0AAX1N7S3_9BACT</name>
<evidence type="ECO:0000313" key="7">
    <source>
        <dbReference type="Proteomes" id="UP000678679"/>
    </source>
</evidence>
<keyword evidence="4" id="KW-0443">Lipid metabolism</keyword>
<dbReference type="PANTHER" id="PTHR12418">
    <property type="entry name" value="ACYL-COENZYME A THIOESTERASE THEM4"/>
    <property type="match status" value="1"/>
</dbReference>
<feature type="domain" description="Fluoroacetyl-CoA-specific thioesterase-like" evidence="5">
    <location>
        <begin position="94"/>
        <end position="141"/>
    </location>
</feature>
<evidence type="ECO:0000256" key="4">
    <source>
        <dbReference type="ARBA" id="ARBA00023098"/>
    </source>
</evidence>
<reference evidence="6 7" key="1">
    <citation type="submission" date="2021-05" db="EMBL/GenBank/DDBJ databases">
        <title>Comparative genomic studies on the polysaccharide-degrading batcterial strains of the Flammeovirga genus.</title>
        <authorList>
            <person name="Zewei F."/>
            <person name="Zheng Z."/>
            <person name="Yu L."/>
            <person name="Ruyue G."/>
            <person name="Yanhong M."/>
            <person name="Yuanyuan C."/>
            <person name="Jingyan G."/>
            <person name="Wenjun H."/>
        </authorList>
    </citation>
    <scope>NUCLEOTIDE SEQUENCE [LARGE SCALE GENOMIC DNA]</scope>
    <source>
        <strain evidence="6 7">NBRC:100898</strain>
    </source>
</reference>
<dbReference type="GO" id="GO:0006631">
    <property type="term" value="P:fatty acid metabolic process"/>
    <property type="evidence" value="ECO:0007669"/>
    <property type="project" value="UniProtKB-KW"/>
</dbReference>
<evidence type="ECO:0000313" key="6">
    <source>
        <dbReference type="EMBL" id="QWG03556.1"/>
    </source>
</evidence>
<evidence type="ECO:0000259" key="5">
    <source>
        <dbReference type="Pfam" id="PF22636"/>
    </source>
</evidence>